<dbReference type="InterPro" id="IPR057066">
    <property type="entry name" value="Ig_ILCR1"/>
</dbReference>
<dbReference type="OMA" id="WETRILC"/>
<organism evidence="4 5">
    <name type="scientific">Romanomermis culicivorax</name>
    <name type="common">Nematode worm</name>
    <dbReference type="NCBI Taxonomy" id="13658"/>
    <lineage>
        <taxon>Eukaryota</taxon>
        <taxon>Metazoa</taxon>
        <taxon>Ecdysozoa</taxon>
        <taxon>Nematoda</taxon>
        <taxon>Enoplea</taxon>
        <taxon>Dorylaimia</taxon>
        <taxon>Mermithida</taxon>
        <taxon>Mermithoidea</taxon>
        <taxon>Mermithidae</taxon>
        <taxon>Romanomermis</taxon>
    </lineage>
</organism>
<dbReference type="Proteomes" id="UP000887565">
    <property type="component" value="Unplaced"/>
</dbReference>
<reference evidence="5" key="1">
    <citation type="submission" date="2022-11" db="UniProtKB">
        <authorList>
            <consortium name="WormBaseParasite"/>
        </authorList>
    </citation>
    <scope>IDENTIFICATION</scope>
</reference>
<evidence type="ECO:0000256" key="2">
    <source>
        <dbReference type="ARBA" id="ARBA00022475"/>
    </source>
</evidence>
<dbReference type="AlphaFoldDB" id="A0A915HNV9"/>
<dbReference type="Pfam" id="PF23608">
    <property type="entry name" value="Ig_ILCR1"/>
    <property type="match status" value="1"/>
</dbReference>
<sequence>MVTVPSRIPDPFQLRVNLSWKIQHGSVNRTRGFRIKFVDRFHKTRICFLYFLQDGYVPLDFKMKHWFHFWIHDWFRFGTQYFVSISTIPRHPIETNATNLLTSSKQMGFTTPEHPEISDADFSNCSYSAHQDASRWIGAFRDVIVWPWANKLVAVFVAAPPKYCFEAYRLRLNRYNMIEKEVVIHSSSLVSEQLGNTSIQYGNYTFDNVTPGVYSLLTETSKIFNVVHNEK</sequence>
<keyword evidence="4" id="KW-1185">Reference proteome</keyword>
<name>A0A915HNV9_ROMCU</name>
<evidence type="ECO:0000256" key="1">
    <source>
        <dbReference type="ARBA" id="ARBA00004251"/>
    </source>
</evidence>
<evidence type="ECO:0000313" key="4">
    <source>
        <dbReference type="Proteomes" id="UP000887565"/>
    </source>
</evidence>
<dbReference type="Gene3D" id="2.60.40.2160">
    <property type="entry name" value="Interleukin-17 receptor A/B, fibronectin-III-like domain 1"/>
    <property type="match status" value="1"/>
</dbReference>
<keyword evidence="2" id="KW-0472">Membrane</keyword>
<dbReference type="Pfam" id="PF25519">
    <property type="entry name" value="ILCR1_N"/>
    <property type="match status" value="1"/>
</dbReference>
<dbReference type="GO" id="GO:0005886">
    <property type="term" value="C:plasma membrane"/>
    <property type="evidence" value="ECO:0007669"/>
    <property type="project" value="UniProtKB-SubCell"/>
</dbReference>
<protein>
    <recommendedName>
        <fullName evidence="3">ILCR1 Ig-like domain-containing protein</fullName>
    </recommendedName>
</protein>
<evidence type="ECO:0000313" key="5">
    <source>
        <dbReference type="WBParaSite" id="nRc.2.0.1.t03196-RA"/>
    </source>
</evidence>
<feature type="domain" description="ILCR1 Ig-like" evidence="3">
    <location>
        <begin position="134"/>
        <end position="216"/>
    </location>
</feature>
<dbReference type="InterPro" id="IPR038683">
    <property type="entry name" value="IL17RA/B_FnIII-like_1_sf"/>
</dbReference>
<accession>A0A915HNV9</accession>
<comment type="subcellular location">
    <subcellularLocation>
        <location evidence="1">Cell membrane</location>
        <topology evidence="1">Single-pass type I membrane protein</topology>
    </subcellularLocation>
</comment>
<keyword evidence="2" id="KW-1003">Cell membrane</keyword>
<evidence type="ECO:0000259" key="3">
    <source>
        <dbReference type="Pfam" id="PF23608"/>
    </source>
</evidence>
<dbReference type="WBParaSite" id="nRc.2.0.1.t03196-RA">
    <property type="protein sequence ID" value="nRc.2.0.1.t03196-RA"/>
    <property type="gene ID" value="nRc.2.0.1.g03196"/>
</dbReference>
<proteinExistence type="predicted"/>